<dbReference type="EMBL" id="JABFAD010331615">
    <property type="protein sequence ID" value="MBA0819821.1"/>
    <property type="molecule type" value="Genomic_DNA"/>
</dbReference>
<feature type="domain" description="CCHC-type" evidence="2">
    <location>
        <begin position="35"/>
        <end position="50"/>
    </location>
</feature>
<organism evidence="3 4">
    <name type="scientific">Gossypium harknessii</name>
    <dbReference type="NCBI Taxonomy" id="34285"/>
    <lineage>
        <taxon>Eukaryota</taxon>
        <taxon>Viridiplantae</taxon>
        <taxon>Streptophyta</taxon>
        <taxon>Embryophyta</taxon>
        <taxon>Tracheophyta</taxon>
        <taxon>Spermatophyta</taxon>
        <taxon>Magnoliopsida</taxon>
        <taxon>eudicotyledons</taxon>
        <taxon>Gunneridae</taxon>
        <taxon>Pentapetalae</taxon>
        <taxon>rosids</taxon>
        <taxon>malvids</taxon>
        <taxon>Malvales</taxon>
        <taxon>Malvaceae</taxon>
        <taxon>Malvoideae</taxon>
        <taxon>Gossypium</taxon>
    </lineage>
</organism>
<evidence type="ECO:0000313" key="4">
    <source>
        <dbReference type="Proteomes" id="UP000593560"/>
    </source>
</evidence>
<accession>A0A7J9ICG5</accession>
<dbReference type="GO" id="GO:0003676">
    <property type="term" value="F:nucleic acid binding"/>
    <property type="evidence" value="ECO:0007669"/>
    <property type="project" value="InterPro"/>
</dbReference>
<dbReference type="AlphaFoldDB" id="A0A7J9ICG5"/>
<dbReference type="InterPro" id="IPR001878">
    <property type="entry name" value="Znf_CCHC"/>
</dbReference>
<evidence type="ECO:0000313" key="3">
    <source>
        <dbReference type="EMBL" id="MBA0819821.1"/>
    </source>
</evidence>
<dbReference type="GO" id="GO:0008270">
    <property type="term" value="F:zinc ion binding"/>
    <property type="evidence" value="ECO:0007669"/>
    <property type="project" value="UniProtKB-KW"/>
</dbReference>
<protein>
    <recommendedName>
        <fullName evidence="2">CCHC-type domain-containing protein</fullName>
    </recommendedName>
</protein>
<gene>
    <name evidence="3" type="ORF">Gohar_021455</name>
</gene>
<dbReference type="PROSITE" id="PS50158">
    <property type="entry name" value="ZF_CCHC"/>
    <property type="match status" value="1"/>
</dbReference>
<comment type="caution">
    <text evidence="3">The sequence shown here is derived from an EMBL/GenBank/DDBJ whole genome shotgun (WGS) entry which is preliminary data.</text>
</comment>
<sequence>MEEIGSLVGKVARLDIKTNIDTRERVEFESLLVVCFSCGCYGHLKELCPSIVPDLNSDGGKVKASVLIVKGSALVDVEKPFRPW</sequence>
<keyword evidence="1" id="KW-0479">Metal-binding</keyword>
<evidence type="ECO:0000256" key="1">
    <source>
        <dbReference type="PROSITE-ProRule" id="PRU00047"/>
    </source>
</evidence>
<dbReference type="Proteomes" id="UP000593560">
    <property type="component" value="Unassembled WGS sequence"/>
</dbReference>
<evidence type="ECO:0000259" key="2">
    <source>
        <dbReference type="PROSITE" id="PS50158"/>
    </source>
</evidence>
<proteinExistence type="predicted"/>
<name>A0A7J9ICG5_9ROSI</name>
<keyword evidence="4" id="KW-1185">Reference proteome</keyword>
<keyword evidence="1" id="KW-0863">Zinc-finger</keyword>
<dbReference type="OrthoDB" id="1002182at2759"/>
<feature type="non-terminal residue" evidence="3">
    <location>
        <position position="84"/>
    </location>
</feature>
<keyword evidence="1" id="KW-0862">Zinc</keyword>
<reference evidence="3 4" key="1">
    <citation type="journal article" date="2019" name="Genome Biol. Evol.">
        <title>Insights into the evolution of the New World diploid cottons (Gossypium, subgenus Houzingenia) based on genome sequencing.</title>
        <authorList>
            <person name="Grover C.E."/>
            <person name="Arick M.A. 2nd"/>
            <person name="Thrash A."/>
            <person name="Conover J.L."/>
            <person name="Sanders W.S."/>
            <person name="Peterson D.G."/>
            <person name="Frelichowski J.E."/>
            <person name="Scheffler J.A."/>
            <person name="Scheffler B.E."/>
            <person name="Wendel J.F."/>
        </authorList>
    </citation>
    <scope>NUCLEOTIDE SEQUENCE [LARGE SCALE GENOMIC DNA]</scope>
    <source>
        <strain evidence="3">0</strain>
        <tissue evidence="3">Leaf</tissue>
    </source>
</reference>